<dbReference type="AlphaFoldDB" id="A0AAE0MFD6"/>
<dbReference type="EMBL" id="JAUEDM010000001">
    <property type="protein sequence ID" value="KAK3330452.1"/>
    <property type="molecule type" value="Genomic_DNA"/>
</dbReference>
<proteinExistence type="predicted"/>
<evidence type="ECO:0000256" key="2">
    <source>
        <dbReference type="SAM" id="Phobius"/>
    </source>
</evidence>
<organism evidence="3 4">
    <name type="scientific">Apodospora peruviana</name>
    <dbReference type="NCBI Taxonomy" id="516989"/>
    <lineage>
        <taxon>Eukaryota</taxon>
        <taxon>Fungi</taxon>
        <taxon>Dikarya</taxon>
        <taxon>Ascomycota</taxon>
        <taxon>Pezizomycotina</taxon>
        <taxon>Sordariomycetes</taxon>
        <taxon>Sordariomycetidae</taxon>
        <taxon>Sordariales</taxon>
        <taxon>Lasiosphaeriaceae</taxon>
        <taxon>Apodospora</taxon>
    </lineage>
</organism>
<feature type="transmembrane region" description="Helical" evidence="2">
    <location>
        <begin position="20"/>
        <end position="42"/>
    </location>
</feature>
<feature type="transmembrane region" description="Helical" evidence="2">
    <location>
        <begin position="126"/>
        <end position="149"/>
    </location>
</feature>
<protein>
    <submittedName>
        <fullName evidence="3">Uncharacterized protein</fullName>
    </submittedName>
</protein>
<feature type="transmembrane region" description="Helical" evidence="2">
    <location>
        <begin position="91"/>
        <end position="114"/>
    </location>
</feature>
<gene>
    <name evidence="3" type="ORF">B0H66DRAFT_62793</name>
</gene>
<reference evidence="3" key="2">
    <citation type="submission" date="2023-06" db="EMBL/GenBank/DDBJ databases">
        <authorList>
            <consortium name="Lawrence Berkeley National Laboratory"/>
            <person name="Haridas S."/>
            <person name="Hensen N."/>
            <person name="Bonometti L."/>
            <person name="Westerberg I."/>
            <person name="Brannstrom I.O."/>
            <person name="Guillou S."/>
            <person name="Cros-Aarteil S."/>
            <person name="Calhoun S."/>
            <person name="Kuo A."/>
            <person name="Mondo S."/>
            <person name="Pangilinan J."/>
            <person name="Riley R."/>
            <person name="Labutti K."/>
            <person name="Andreopoulos B."/>
            <person name="Lipzen A."/>
            <person name="Chen C."/>
            <person name="Yanf M."/>
            <person name="Daum C."/>
            <person name="Ng V."/>
            <person name="Clum A."/>
            <person name="Steindorff A."/>
            <person name="Ohm R."/>
            <person name="Martin F."/>
            <person name="Silar P."/>
            <person name="Natvig D."/>
            <person name="Lalanne C."/>
            <person name="Gautier V."/>
            <person name="Ament-Velasquez S.L."/>
            <person name="Kruys A."/>
            <person name="Hutchinson M.I."/>
            <person name="Powell A.J."/>
            <person name="Barry K."/>
            <person name="Miller A.N."/>
            <person name="Grigoriev I.V."/>
            <person name="Debuchy R."/>
            <person name="Gladieux P."/>
            <person name="Thoren M.H."/>
            <person name="Johannesson H."/>
        </authorList>
    </citation>
    <scope>NUCLEOTIDE SEQUENCE</scope>
    <source>
        <strain evidence="3">CBS 118394</strain>
    </source>
</reference>
<evidence type="ECO:0000256" key="1">
    <source>
        <dbReference type="SAM" id="MobiDB-lite"/>
    </source>
</evidence>
<sequence>MADPIFNAHLGRIFLTRAWIFQAIIASPAMIIYGGVAFFAVFDGSYYTIYDFVMYLCESILAAGIIFIVLIQRQLKPASLRSESGKRLTVYFEAAKALLATALWLWALIDAVLTRDNYYHRSERRIAAAGIAFIVLVLFWYPTVAYSIYSLNTHSVEEEEAEDRGQEAAGAATGQGERQPLLGNESV</sequence>
<evidence type="ECO:0000313" key="4">
    <source>
        <dbReference type="Proteomes" id="UP001283341"/>
    </source>
</evidence>
<feature type="compositionally biased region" description="Low complexity" evidence="1">
    <location>
        <begin position="167"/>
        <end position="177"/>
    </location>
</feature>
<reference evidence="3" key="1">
    <citation type="journal article" date="2023" name="Mol. Phylogenet. Evol.">
        <title>Genome-scale phylogeny and comparative genomics of the fungal order Sordariales.</title>
        <authorList>
            <person name="Hensen N."/>
            <person name="Bonometti L."/>
            <person name="Westerberg I."/>
            <person name="Brannstrom I.O."/>
            <person name="Guillou S."/>
            <person name="Cros-Aarteil S."/>
            <person name="Calhoun S."/>
            <person name="Haridas S."/>
            <person name="Kuo A."/>
            <person name="Mondo S."/>
            <person name="Pangilinan J."/>
            <person name="Riley R."/>
            <person name="LaButti K."/>
            <person name="Andreopoulos B."/>
            <person name="Lipzen A."/>
            <person name="Chen C."/>
            <person name="Yan M."/>
            <person name="Daum C."/>
            <person name="Ng V."/>
            <person name="Clum A."/>
            <person name="Steindorff A."/>
            <person name="Ohm R.A."/>
            <person name="Martin F."/>
            <person name="Silar P."/>
            <person name="Natvig D.O."/>
            <person name="Lalanne C."/>
            <person name="Gautier V."/>
            <person name="Ament-Velasquez S.L."/>
            <person name="Kruys A."/>
            <person name="Hutchinson M.I."/>
            <person name="Powell A.J."/>
            <person name="Barry K."/>
            <person name="Miller A.N."/>
            <person name="Grigoriev I.V."/>
            <person name="Debuchy R."/>
            <person name="Gladieux P."/>
            <person name="Hiltunen Thoren M."/>
            <person name="Johannesson H."/>
        </authorList>
    </citation>
    <scope>NUCLEOTIDE SEQUENCE</scope>
    <source>
        <strain evidence="3">CBS 118394</strain>
    </source>
</reference>
<feature type="transmembrane region" description="Helical" evidence="2">
    <location>
        <begin position="49"/>
        <end position="71"/>
    </location>
</feature>
<dbReference type="Proteomes" id="UP001283341">
    <property type="component" value="Unassembled WGS sequence"/>
</dbReference>
<name>A0AAE0MFD6_9PEZI</name>
<keyword evidence="2" id="KW-0472">Membrane</keyword>
<keyword evidence="4" id="KW-1185">Reference proteome</keyword>
<keyword evidence="2" id="KW-0812">Transmembrane</keyword>
<feature type="region of interest" description="Disordered" evidence="1">
    <location>
        <begin position="159"/>
        <end position="187"/>
    </location>
</feature>
<comment type="caution">
    <text evidence="3">The sequence shown here is derived from an EMBL/GenBank/DDBJ whole genome shotgun (WGS) entry which is preliminary data.</text>
</comment>
<evidence type="ECO:0000313" key="3">
    <source>
        <dbReference type="EMBL" id="KAK3330452.1"/>
    </source>
</evidence>
<keyword evidence="2" id="KW-1133">Transmembrane helix</keyword>
<accession>A0AAE0MFD6</accession>